<dbReference type="AlphaFoldDB" id="A0A8J3VE58"/>
<feature type="domain" description="ER-bound oxygenase mpaB/mpaB'/Rubber oxygenase catalytic" evidence="1">
    <location>
        <begin position="14"/>
        <end position="238"/>
    </location>
</feature>
<comment type="caution">
    <text evidence="2">The sequence shown here is derived from an EMBL/GenBank/DDBJ whole genome shotgun (WGS) entry which is preliminary data.</text>
</comment>
<evidence type="ECO:0000259" key="1">
    <source>
        <dbReference type="Pfam" id="PF09995"/>
    </source>
</evidence>
<keyword evidence="3" id="KW-1185">Reference proteome</keyword>
<organism evidence="2 3">
    <name type="scientific">Rhizocola hellebori</name>
    <dbReference type="NCBI Taxonomy" id="1392758"/>
    <lineage>
        <taxon>Bacteria</taxon>
        <taxon>Bacillati</taxon>
        <taxon>Actinomycetota</taxon>
        <taxon>Actinomycetes</taxon>
        <taxon>Micromonosporales</taxon>
        <taxon>Micromonosporaceae</taxon>
        <taxon>Rhizocola</taxon>
    </lineage>
</organism>
<protein>
    <recommendedName>
        <fullName evidence="1">ER-bound oxygenase mpaB/mpaB'/Rubber oxygenase catalytic domain-containing protein</fullName>
    </recommendedName>
</protein>
<dbReference type="GO" id="GO:0016491">
    <property type="term" value="F:oxidoreductase activity"/>
    <property type="evidence" value="ECO:0007669"/>
    <property type="project" value="InterPro"/>
</dbReference>
<dbReference type="PANTHER" id="PTHR36151">
    <property type="entry name" value="BLR2777 PROTEIN"/>
    <property type="match status" value="1"/>
</dbReference>
<dbReference type="Pfam" id="PF09995">
    <property type="entry name" value="MPAB_Lcp_cat"/>
    <property type="match status" value="1"/>
</dbReference>
<dbReference type="Proteomes" id="UP000612899">
    <property type="component" value="Unassembled WGS sequence"/>
</dbReference>
<dbReference type="InterPro" id="IPR018713">
    <property type="entry name" value="MPAB/Lcp_cat_dom"/>
</dbReference>
<evidence type="ECO:0000313" key="3">
    <source>
        <dbReference type="Proteomes" id="UP000612899"/>
    </source>
</evidence>
<evidence type="ECO:0000313" key="2">
    <source>
        <dbReference type="EMBL" id="GIH03026.1"/>
    </source>
</evidence>
<gene>
    <name evidence="2" type="ORF">Rhe02_10930</name>
</gene>
<sequence length="272" mass="31255">MERTPEQLLEAAMLGAGLLGGTANVIMQLARPEVGYGVVESTVDSGKLFLHPVKRTRTTLAYLAVAAIGTDEERRLYRRAVDRSHAPVRSTESSPVTYNAFDQDLQLWVAACLYRGFADTHRLFVGPLTDAEAEALYQVCSRLGTTLQLKPERWPPDRAAFEDYWNAQLERIRFDDPVREHLEQIMLLRYAARPMSVLLGPFHRFTAIGFLPPPFRERMGLRWSARQQRRFDRMIKATALFYRILPGPLRRFPFNAVLWDVRRRIRSGKPLV</sequence>
<dbReference type="EMBL" id="BONY01000005">
    <property type="protein sequence ID" value="GIH03026.1"/>
    <property type="molecule type" value="Genomic_DNA"/>
</dbReference>
<name>A0A8J3VE58_9ACTN</name>
<dbReference type="PANTHER" id="PTHR36151:SF3">
    <property type="entry name" value="ER-BOUND OXYGENASE MPAB_MPAB'_RUBBER OXYGENASE CATALYTIC DOMAIN-CONTAINING PROTEIN"/>
    <property type="match status" value="1"/>
</dbReference>
<accession>A0A8J3VE58</accession>
<reference evidence="2" key="1">
    <citation type="submission" date="2021-01" db="EMBL/GenBank/DDBJ databases">
        <title>Whole genome shotgun sequence of Rhizocola hellebori NBRC 109834.</title>
        <authorList>
            <person name="Komaki H."/>
            <person name="Tamura T."/>
        </authorList>
    </citation>
    <scope>NUCLEOTIDE SEQUENCE</scope>
    <source>
        <strain evidence="2">NBRC 109834</strain>
    </source>
</reference>
<proteinExistence type="predicted"/>